<dbReference type="EMBL" id="FOXH01000002">
    <property type="protein sequence ID" value="SFP26889.1"/>
    <property type="molecule type" value="Genomic_DNA"/>
</dbReference>
<protein>
    <submittedName>
        <fullName evidence="1">Uncharacterized protein</fullName>
    </submittedName>
</protein>
<accession>A0A1I5NYM3</accession>
<dbReference type="OrthoDB" id="964360at2"/>
<keyword evidence="2" id="KW-1185">Reference proteome</keyword>
<dbReference type="RefSeq" id="WP_092012558.1">
    <property type="nucleotide sequence ID" value="NZ_FOXH01000002.1"/>
</dbReference>
<proteinExistence type="predicted"/>
<dbReference type="Proteomes" id="UP000199306">
    <property type="component" value="Unassembled WGS sequence"/>
</dbReference>
<evidence type="ECO:0000313" key="2">
    <source>
        <dbReference type="Proteomes" id="UP000199306"/>
    </source>
</evidence>
<name>A0A1I5NYM3_9BACT</name>
<reference evidence="1 2" key="1">
    <citation type="submission" date="2016-10" db="EMBL/GenBank/DDBJ databases">
        <authorList>
            <person name="de Groot N.N."/>
        </authorList>
    </citation>
    <scope>NUCLEOTIDE SEQUENCE [LARGE SCALE GENOMIC DNA]</scope>
    <source>
        <strain evidence="2">E92,LMG 26720,CCM 7988</strain>
    </source>
</reference>
<dbReference type="AlphaFoldDB" id="A0A1I5NYM3"/>
<organism evidence="1 2">
    <name type="scientific">Pseudarcicella hirudinis</name>
    <dbReference type="NCBI Taxonomy" id="1079859"/>
    <lineage>
        <taxon>Bacteria</taxon>
        <taxon>Pseudomonadati</taxon>
        <taxon>Bacteroidota</taxon>
        <taxon>Cytophagia</taxon>
        <taxon>Cytophagales</taxon>
        <taxon>Flectobacillaceae</taxon>
        <taxon>Pseudarcicella</taxon>
    </lineage>
</organism>
<evidence type="ECO:0000313" key="1">
    <source>
        <dbReference type="EMBL" id="SFP26889.1"/>
    </source>
</evidence>
<sequence length="71" mass="8266">MQEFNFKQYHLRSINAQSAEDRAAINQELKEFYASLTEEDKNAFNIQLQSFLAKEMGRLKSDYEAIKDGMA</sequence>
<dbReference type="STRING" id="1079859.SAMN04515674_102182"/>
<gene>
    <name evidence="1" type="ORF">SAMN04515674_102182</name>
</gene>